<name>A0A556VXC8_BAGYA</name>
<feature type="region of interest" description="Disordered" evidence="1">
    <location>
        <begin position="365"/>
        <end position="471"/>
    </location>
</feature>
<evidence type="ECO:0000313" key="3">
    <source>
        <dbReference type="Proteomes" id="UP000319801"/>
    </source>
</evidence>
<evidence type="ECO:0000313" key="2">
    <source>
        <dbReference type="EMBL" id="TUU45434.1"/>
    </source>
</evidence>
<feature type="compositionally biased region" description="Acidic residues" evidence="1">
    <location>
        <begin position="1"/>
        <end position="16"/>
    </location>
</feature>
<comment type="caution">
    <text evidence="2">The sequence shown here is derived from an EMBL/GenBank/DDBJ whole genome shotgun (WGS) entry which is preliminary data.</text>
</comment>
<feature type="compositionally biased region" description="Basic and acidic residues" evidence="1">
    <location>
        <begin position="407"/>
        <end position="426"/>
    </location>
</feature>
<dbReference type="EMBL" id="VCAZ01000445">
    <property type="protein sequence ID" value="TUU45434.1"/>
    <property type="molecule type" value="Genomic_DNA"/>
</dbReference>
<protein>
    <submittedName>
        <fullName evidence="2">Uncharacterized protein</fullName>
    </submittedName>
</protein>
<feature type="compositionally biased region" description="Polar residues" evidence="1">
    <location>
        <begin position="18"/>
        <end position="35"/>
    </location>
</feature>
<gene>
    <name evidence="2" type="ORF">Baya_17089</name>
</gene>
<proteinExistence type="predicted"/>
<dbReference type="Proteomes" id="UP000319801">
    <property type="component" value="Unassembled WGS sequence"/>
</dbReference>
<dbReference type="AlphaFoldDB" id="A0A556VXC8"/>
<sequence length="496" mass="54543">MELEVEEEEEEEEEDFPQTLSPLFQRSVSEDSAGSSEEPIRRRNIVCSWMPAKRLSASEVELPDWIVILSEVLRKAYSALRTPPYTINITRWTLTSGTVGRVCSVVPEPWVNGRPATCVNVANSNNTEHPPVPSVGGAKTQTLPRTRLFATHAKGDVIRPGGGLYVWGRERNRHDDLLPHRMPECVHVECVKQDDVALDVLQDGFTCGVCKQVEQDRTERAHIQAAQDAVLSDPTAAQGAFMAVVEDVSVSLEPDSAALPVPEEPKQSPSGGRFLLYFSSNTLFLFRLDCSAVEPAQEIQVTVTLTEGSSPLASPLASQHCAAGVDQDDGESHDAVTPMDISKEQEIVPEPTQAEVDAQKVLLTPPTKESHPEPFPVTMAEPMDSGASASIEEIFKDSPVLDDDDDGKVLDKEPELQKTPQPKEAKEEEEEVAYEPALSEEVGWSGRCAVSSPSWSPEHSEASEGFKNQQQLQQGEFVWTARLVNEGLWKWAELNT</sequence>
<keyword evidence="3" id="KW-1185">Reference proteome</keyword>
<evidence type="ECO:0000256" key="1">
    <source>
        <dbReference type="SAM" id="MobiDB-lite"/>
    </source>
</evidence>
<organism evidence="2 3">
    <name type="scientific">Bagarius yarrelli</name>
    <name type="common">Goonch</name>
    <name type="synonym">Bagrus yarrelli</name>
    <dbReference type="NCBI Taxonomy" id="175774"/>
    <lineage>
        <taxon>Eukaryota</taxon>
        <taxon>Metazoa</taxon>
        <taxon>Chordata</taxon>
        <taxon>Craniata</taxon>
        <taxon>Vertebrata</taxon>
        <taxon>Euteleostomi</taxon>
        <taxon>Actinopterygii</taxon>
        <taxon>Neopterygii</taxon>
        <taxon>Teleostei</taxon>
        <taxon>Ostariophysi</taxon>
        <taxon>Siluriformes</taxon>
        <taxon>Sisoridae</taxon>
        <taxon>Sisorinae</taxon>
        <taxon>Bagarius</taxon>
    </lineage>
</organism>
<reference evidence="2 3" key="1">
    <citation type="journal article" date="2019" name="Genome Biol. Evol.">
        <title>Whole-Genome Sequencing of the Giant Devil Catfish, Bagarius yarrelli.</title>
        <authorList>
            <person name="Jiang W."/>
            <person name="Lv Y."/>
            <person name="Cheng L."/>
            <person name="Yang K."/>
            <person name="Chao B."/>
            <person name="Wang X."/>
            <person name="Li Y."/>
            <person name="Pan X."/>
            <person name="You X."/>
            <person name="Zhang Y."/>
            <person name="Yang J."/>
            <person name="Li J."/>
            <person name="Zhang X."/>
            <person name="Liu S."/>
            <person name="Sun C."/>
            <person name="Yang J."/>
            <person name="Shi Q."/>
        </authorList>
    </citation>
    <scope>NUCLEOTIDE SEQUENCE [LARGE SCALE GENOMIC DNA]</scope>
    <source>
        <strain evidence="2">JWS20170419001</strain>
        <tissue evidence="2">Muscle</tissue>
    </source>
</reference>
<accession>A0A556VXC8</accession>
<feature type="region of interest" description="Disordered" evidence="1">
    <location>
        <begin position="1"/>
        <end position="39"/>
    </location>
</feature>